<dbReference type="GO" id="GO:0006261">
    <property type="term" value="P:DNA-templated DNA replication"/>
    <property type="evidence" value="ECO:0007669"/>
    <property type="project" value="TreeGrafter"/>
</dbReference>
<dbReference type="InterPro" id="IPR005790">
    <property type="entry name" value="DNA_polIII_delta"/>
</dbReference>
<dbReference type="RefSeq" id="WP_208894888.1">
    <property type="nucleotide sequence ID" value="NZ_CP009770.1"/>
</dbReference>
<organism evidence="9 10">
    <name type="scientific">Ureaplasma diversum</name>
    <dbReference type="NCBI Taxonomy" id="42094"/>
    <lineage>
        <taxon>Bacteria</taxon>
        <taxon>Bacillati</taxon>
        <taxon>Mycoplasmatota</taxon>
        <taxon>Mycoplasmoidales</taxon>
        <taxon>Mycoplasmoidaceae</taxon>
        <taxon>Ureaplasma</taxon>
    </lineage>
</organism>
<proteinExistence type="inferred from homology"/>
<dbReference type="GO" id="GO:0009360">
    <property type="term" value="C:DNA polymerase III complex"/>
    <property type="evidence" value="ECO:0007669"/>
    <property type="project" value="TreeGrafter"/>
</dbReference>
<sequence length="310" mass="36368">MDLNKIFHIINSSDLAFNKTTINQLSKGYDLVEINDQFNIDDLINNLDQDMLFNQPSIWLFNNSNHFSSNEQFKKTYQLLTKLLTAKQVCIFIVTSLAKSKDVLNFIDQYANVYTSFEYNQKTAFNYVLKLCADLQINLSDYQINSLINATAYDINLLHNEIHKISLLNQQTISNEVFDLIVSDYSNELVFKIIEHLYHQQIKQALKIVDYLLSVQTNEITIINAIATMMCKHYYVKKLTELDYDQDQIATSLEIKPFVVSIQQKMLVNFSSDWIIDKIKMLFNFDYLIKTNQIDKNHALFLWILSFYHI</sequence>
<comment type="catalytic activity">
    <reaction evidence="7">
        <text>DNA(n) + a 2'-deoxyribonucleoside 5'-triphosphate = DNA(n+1) + diphosphate</text>
        <dbReference type="Rhea" id="RHEA:22508"/>
        <dbReference type="Rhea" id="RHEA-COMP:17339"/>
        <dbReference type="Rhea" id="RHEA-COMP:17340"/>
        <dbReference type="ChEBI" id="CHEBI:33019"/>
        <dbReference type="ChEBI" id="CHEBI:61560"/>
        <dbReference type="ChEBI" id="CHEBI:173112"/>
        <dbReference type="EC" id="2.7.7.7"/>
    </reaction>
</comment>
<dbReference type="Pfam" id="PF21694">
    <property type="entry name" value="DNA_pol3_delta_C"/>
    <property type="match status" value="1"/>
</dbReference>
<dbReference type="GO" id="GO:0003677">
    <property type="term" value="F:DNA binding"/>
    <property type="evidence" value="ECO:0007669"/>
    <property type="project" value="InterPro"/>
</dbReference>
<protein>
    <recommendedName>
        <fullName evidence="1">DNA-directed DNA polymerase</fullName>
        <ecNumber evidence="1">2.7.7.7</ecNumber>
    </recommendedName>
</protein>
<evidence type="ECO:0000256" key="2">
    <source>
        <dbReference type="ARBA" id="ARBA00022679"/>
    </source>
</evidence>
<name>A0A0C5RM49_9BACT</name>
<feature type="domain" description="DNA polymerase III delta subunit-like C-terminal" evidence="8">
    <location>
        <begin position="189"/>
        <end position="306"/>
    </location>
</feature>
<dbReference type="SUPFAM" id="SSF48019">
    <property type="entry name" value="post-AAA+ oligomerization domain-like"/>
    <property type="match status" value="1"/>
</dbReference>
<evidence type="ECO:0000256" key="4">
    <source>
        <dbReference type="ARBA" id="ARBA00022705"/>
    </source>
</evidence>
<keyword evidence="3" id="KW-0548">Nucleotidyltransferase</keyword>
<keyword evidence="4" id="KW-0235">DNA replication</keyword>
<evidence type="ECO:0000256" key="7">
    <source>
        <dbReference type="ARBA" id="ARBA00049244"/>
    </source>
</evidence>
<dbReference type="EC" id="2.7.7.7" evidence="1"/>
<keyword evidence="2" id="KW-0808">Transferase</keyword>
<evidence type="ECO:0000256" key="6">
    <source>
        <dbReference type="ARBA" id="ARBA00034754"/>
    </source>
</evidence>
<dbReference type="InterPro" id="IPR008921">
    <property type="entry name" value="DNA_pol3_clamp-load_cplx_C"/>
</dbReference>
<accession>A0A0C5RM49</accession>
<dbReference type="GO" id="GO:0003887">
    <property type="term" value="F:DNA-directed DNA polymerase activity"/>
    <property type="evidence" value="ECO:0007669"/>
    <property type="project" value="UniProtKB-KW"/>
</dbReference>
<dbReference type="AlphaFoldDB" id="A0A0C5RM49"/>
<dbReference type="NCBIfam" id="TIGR01128">
    <property type="entry name" value="holA"/>
    <property type="match status" value="1"/>
</dbReference>
<evidence type="ECO:0000256" key="5">
    <source>
        <dbReference type="ARBA" id="ARBA00022932"/>
    </source>
</evidence>
<dbReference type="Proteomes" id="UP000032261">
    <property type="component" value="Chromosome"/>
</dbReference>
<dbReference type="PANTHER" id="PTHR34388:SF1">
    <property type="entry name" value="DNA POLYMERASE III SUBUNIT DELTA"/>
    <property type="match status" value="1"/>
</dbReference>
<dbReference type="Gene3D" id="1.20.272.10">
    <property type="match status" value="1"/>
</dbReference>
<dbReference type="PANTHER" id="PTHR34388">
    <property type="entry name" value="DNA POLYMERASE III SUBUNIT DELTA"/>
    <property type="match status" value="1"/>
</dbReference>
<evidence type="ECO:0000256" key="1">
    <source>
        <dbReference type="ARBA" id="ARBA00012417"/>
    </source>
</evidence>
<evidence type="ECO:0000259" key="8">
    <source>
        <dbReference type="Pfam" id="PF21694"/>
    </source>
</evidence>
<evidence type="ECO:0000313" key="10">
    <source>
        <dbReference type="Proteomes" id="UP000032261"/>
    </source>
</evidence>
<dbReference type="HOGENOM" id="CLU_896987_0_0_14"/>
<evidence type="ECO:0000313" key="9">
    <source>
        <dbReference type="EMBL" id="AJQ45482.1"/>
    </source>
</evidence>
<evidence type="ECO:0000256" key="3">
    <source>
        <dbReference type="ARBA" id="ARBA00022695"/>
    </source>
</evidence>
<dbReference type="KEGG" id="ude:JM47_02785"/>
<dbReference type="EMBL" id="CP009770">
    <property type="protein sequence ID" value="AJQ45482.1"/>
    <property type="molecule type" value="Genomic_DNA"/>
</dbReference>
<dbReference type="STRING" id="42094.JM47_02785"/>
<keyword evidence="5" id="KW-0239">DNA-directed DNA polymerase</keyword>
<comment type="similarity">
    <text evidence="6">Belongs to the DNA polymerase HolA subunit family.</text>
</comment>
<reference evidence="9 10" key="1">
    <citation type="journal article" date="2015" name="Genome Announc.">
        <title>Genome Sequence of Ureaplasma diversum Strain ATCC 49782.</title>
        <authorList>
            <person name="Marques L.M."/>
            <person name="Guimaraes A.M."/>
            <person name="Martins H.B."/>
            <person name="Rezende I.S."/>
            <person name="Barbosa M.S."/>
            <person name="Campos G.B."/>
            <person name="do Nascimento N.C."/>
            <person name="Dos Santos A.P."/>
            <person name="Amorim A.T."/>
            <person name="Santos V.M."/>
            <person name="Messick J.B."/>
            <person name="Timenetsky J."/>
        </authorList>
    </citation>
    <scope>NUCLEOTIDE SEQUENCE [LARGE SCALE GENOMIC DNA]</scope>
    <source>
        <strain evidence="9 10">ATCC 49782</strain>
    </source>
</reference>
<dbReference type="InterPro" id="IPR048466">
    <property type="entry name" value="DNA_pol3_delta-like_C"/>
</dbReference>
<gene>
    <name evidence="9" type="ORF">JM47_02785</name>
</gene>
<dbReference type="PATRIC" id="fig|42094.4.peg.553"/>